<dbReference type="InterPro" id="IPR036812">
    <property type="entry name" value="NAD(P)_OxRdtase_dom_sf"/>
</dbReference>
<keyword evidence="2" id="KW-1185">Reference proteome</keyword>
<evidence type="ECO:0000313" key="1">
    <source>
        <dbReference type="EMBL" id="KAK7453950.1"/>
    </source>
</evidence>
<protein>
    <submittedName>
        <fullName evidence="1">Uncharacterized protein</fullName>
    </submittedName>
</protein>
<evidence type="ECO:0000313" key="2">
    <source>
        <dbReference type="Proteomes" id="UP001498398"/>
    </source>
</evidence>
<organism evidence="1 2">
    <name type="scientific">Marasmiellus scandens</name>
    <dbReference type="NCBI Taxonomy" id="2682957"/>
    <lineage>
        <taxon>Eukaryota</taxon>
        <taxon>Fungi</taxon>
        <taxon>Dikarya</taxon>
        <taxon>Basidiomycota</taxon>
        <taxon>Agaricomycotina</taxon>
        <taxon>Agaricomycetes</taxon>
        <taxon>Agaricomycetidae</taxon>
        <taxon>Agaricales</taxon>
        <taxon>Marasmiineae</taxon>
        <taxon>Omphalotaceae</taxon>
        <taxon>Marasmiellus</taxon>
    </lineage>
</organism>
<accession>A0ABR1J975</accession>
<dbReference type="SUPFAM" id="SSF51430">
    <property type="entry name" value="NAD(P)-linked oxidoreductase"/>
    <property type="match status" value="1"/>
</dbReference>
<comment type="caution">
    <text evidence="1">The sequence shown here is derived from an EMBL/GenBank/DDBJ whole genome shotgun (WGS) entry which is preliminary data.</text>
</comment>
<dbReference type="Gene3D" id="3.20.20.100">
    <property type="entry name" value="NADP-dependent oxidoreductase domain"/>
    <property type="match status" value="1"/>
</dbReference>
<dbReference type="Proteomes" id="UP001498398">
    <property type="component" value="Unassembled WGS sequence"/>
</dbReference>
<name>A0ABR1J975_9AGAR</name>
<sequence>MKGPLDGALANIVSNYCHNLELVTNDQVLLAWSRQKLGELGGGIVVTTSTKRKRLEGYIAAEKLRLSQEDIAAIDAAGLAGKAQFSPKKPRKVKRGAW</sequence>
<gene>
    <name evidence="1" type="ORF">VKT23_011462</name>
</gene>
<proteinExistence type="predicted"/>
<reference evidence="1 2" key="1">
    <citation type="submission" date="2024-01" db="EMBL/GenBank/DDBJ databases">
        <title>A draft genome for the cacao thread blight pathogen Marasmiellus scandens.</title>
        <authorList>
            <person name="Baruah I.K."/>
            <person name="Leung J."/>
            <person name="Bukari Y."/>
            <person name="Amoako-Attah I."/>
            <person name="Meinhardt L.W."/>
            <person name="Bailey B.A."/>
            <person name="Cohen S.P."/>
        </authorList>
    </citation>
    <scope>NUCLEOTIDE SEQUENCE [LARGE SCALE GENOMIC DNA]</scope>
    <source>
        <strain evidence="1 2">GH-19</strain>
    </source>
</reference>
<dbReference type="EMBL" id="JBANRG010000025">
    <property type="protein sequence ID" value="KAK7453950.1"/>
    <property type="molecule type" value="Genomic_DNA"/>
</dbReference>